<dbReference type="EMBL" id="ALBS01000026">
    <property type="protein sequence ID" value="EJT52432.1"/>
    <property type="molecule type" value="Genomic_DNA"/>
</dbReference>
<gene>
    <name evidence="1" type="ORF">A1Q1_04339</name>
</gene>
<evidence type="ECO:0000313" key="1">
    <source>
        <dbReference type="EMBL" id="EJT52432.1"/>
    </source>
</evidence>
<comment type="caution">
    <text evidence="1">The sequence shown here is derived from an EMBL/GenBank/DDBJ whole genome shotgun (WGS) entry which is preliminary data.</text>
</comment>
<protein>
    <submittedName>
        <fullName evidence="1">Uncharacterized protein</fullName>
    </submittedName>
</protein>
<evidence type="ECO:0000313" key="2">
    <source>
        <dbReference type="Proteomes" id="UP000002748"/>
    </source>
</evidence>
<dbReference type="Proteomes" id="UP000002748">
    <property type="component" value="Unassembled WGS sequence"/>
</dbReference>
<dbReference type="VEuPathDB" id="FungiDB:A1Q1_04339"/>
<dbReference type="AlphaFoldDB" id="J6FBA5"/>
<proteinExistence type="predicted"/>
<reference evidence="1 2" key="1">
    <citation type="journal article" date="2012" name="Eukaryot. Cell">
        <title>Draft genome sequence of CBS 2479, the standard type strain of Trichosporon asahii.</title>
        <authorList>
            <person name="Yang R.Y."/>
            <person name="Li H.T."/>
            <person name="Zhu H."/>
            <person name="Zhou G.P."/>
            <person name="Wang M."/>
            <person name="Wang L."/>
        </authorList>
    </citation>
    <scope>NUCLEOTIDE SEQUENCE [LARGE SCALE GENOMIC DNA]</scope>
    <source>
        <strain evidence="2">ATCC 90039 / CBS 2479 / JCM 2466 / KCTC 7840 / NCYC 2677 / UAMH 7654</strain>
    </source>
</reference>
<name>J6FBA5_TRIAS</name>
<dbReference type="GeneID" id="25987852"/>
<dbReference type="KEGG" id="tasa:A1Q1_04339"/>
<dbReference type="RefSeq" id="XP_014183858.1">
    <property type="nucleotide sequence ID" value="XM_014328383.1"/>
</dbReference>
<organism evidence="1 2">
    <name type="scientific">Trichosporon asahii var. asahii (strain ATCC 90039 / CBS 2479 / JCM 2466 / KCTC 7840 / NBRC 103889/ NCYC 2677 / UAMH 7654)</name>
    <name type="common">Yeast</name>
    <dbReference type="NCBI Taxonomy" id="1186058"/>
    <lineage>
        <taxon>Eukaryota</taxon>
        <taxon>Fungi</taxon>
        <taxon>Dikarya</taxon>
        <taxon>Basidiomycota</taxon>
        <taxon>Agaricomycotina</taxon>
        <taxon>Tremellomycetes</taxon>
        <taxon>Trichosporonales</taxon>
        <taxon>Trichosporonaceae</taxon>
        <taxon>Trichosporon</taxon>
    </lineage>
</organism>
<sequence>MLATLSPFPVGPTLPSPTSEHMPMSSVLLPNYASVLSYAYLAPPSARLSTPPSPLIDGQYFPHIVETVVELAPLAKHVLLVGAPGVHPCEDESACVFALAQPMPGVGARRGPLLGRIDTLQSGHLSRALDGGTIDLGGFNACPELRHDAGTLRLRSNGPFDCTSLALCGTSAARVVQFIVVTPNNDPFVAIPLLPRDVGKLVFHISFDSSAYLTNAPRSVPFESYRRRRVIFVLSDRAIGEGVPTAPPQLLSPTCSLLTSLASGVLWYAIAGARVTVVGLDAVNPGWLGTTVMRPDGRVSVKAIRNWLKRVDLDEPSSPEQRAQAWANVDFVTHAEYRAALGDEEYALETVE</sequence>
<accession>J6FBA5</accession>
<dbReference type="HOGENOM" id="CLU_787986_0_0_1"/>